<comment type="caution">
    <text evidence="1">The sequence shown here is derived from an EMBL/GenBank/DDBJ whole genome shotgun (WGS) entry which is preliminary data.</text>
</comment>
<sequence>MKKIMVSNRVQNFAKFTQGDSKLVFSPLTEEVQNFTSETACSDCDDIGAFISKDHGLLVWW</sequence>
<dbReference type="AlphaFoldDB" id="A0A2V3PL41"/>
<reference evidence="1 2" key="1">
    <citation type="submission" date="2018-03" db="EMBL/GenBank/DDBJ databases">
        <title>Genomic Encyclopedia of Archaeal and Bacterial Type Strains, Phase II (KMG-II): from individual species to whole genera.</title>
        <authorList>
            <person name="Goeker M."/>
        </authorList>
    </citation>
    <scope>NUCLEOTIDE SEQUENCE [LARGE SCALE GENOMIC DNA]</scope>
    <source>
        <strain evidence="1 2">DSM 100214</strain>
    </source>
</reference>
<dbReference type="Proteomes" id="UP000247973">
    <property type="component" value="Unassembled WGS sequence"/>
</dbReference>
<accession>A0A2V3PL41</accession>
<evidence type="ECO:0000313" key="1">
    <source>
        <dbReference type="EMBL" id="PXV60038.1"/>
    </source>
</evidence>
<organism evidence="1 2">
    <name type="scientific">Dysgonomonas alginatilytica</name>
    <dbReference type="NCBI Taxonomy" id="1605892"/>
    <lineage>
        <taxon>Bacteria</taxon>
        <taxon>Pseudomonadati</taxon>
        <taxon>Bacteroidota</taxon>
        <taxon>Bacteroidia</taxon>
        <taxon>Bacteroidales</taxon>
        <taxon>Dysgonomonadaceae</taxon>
        <taxon>Dysgonomonas</taxon>
    </lineage>
</organism>
<evidence type="ECO:0000313" key="2">
    <source>
        <dbReference type="Proteomes" id="UP000247973"/>
    </source>
</evidence>
<dbReference type="EMBL" id="QICL01000032">
    <property type="protein sequence ID" value="PXV60038.1"/>
    <property type="molecule type" value="Genomic_DNA"/>
</dbReference>
<protein>
    <submittedName>
        <fullName evidence="1">Uncharacterized protein</fullName>
    </submittedName>
</protein>
<name>A0A2V3PL41_9BACT</name>
<proteinExistence type="predicted"/>
<gene>
    <name evidence="1" type="ORF">CLV62_13226</name>
</gene>
<keyword evidence="2" id="KW-1185">Reference proteome</keyword>